<accession>A0A1G7UMY2</accession>
<evidence type="ECO:0000256" key="4">
    <source>
        <dbReference type="ARBA" id="ARBA00022741"/>
    </source>
</evidence>
<dbReference type="Gene3D" id="3.40.50.300">
    <property type="entry name" value="P-loop containing nucleotide triphosphate hydrolases"/>
    <property type="match status" value="1"/>
</dbReference>
<dbReference type="GO" id="GO:0005524">
    <property type="term" value="F:ATP binding"/>
    <property type="evidence" value="ECO:0007669"/>
    <property type="project" value="UniProtKB-KW"/>
</dbReference>
<dbReference type="Proteomes" id="UP000199708">
    <property type="component" value="Unassembled WGS sequence"/>
</dbReference>
<dbReference type="OrthoDB" id="9802264at2"/>
<dbReference type="GO" id="GO:0016887">
    <property type="term" value="F:ATP hydrolysis activity"/>
    <property type="evidence" value="ECO:0007669"/>
    <property type="project" value="InterPro"/>
</dbReference>
<comment type="similarity">
    <text evidence="2">Belongs to the ABC transporter superfamily.</text>
</comment>
<dbReference type="PROSITE" id="PS50893">
    <property type="entry name" value="ABC_TRANSPORTER_2"/>
    <property type="match status" value="1"/>
</dbReference>
<evidence type="ECO:0000256" key="2">
    <source>
        <dbReference type="ARBA" id="ARBA00005417"/>
    </source>
</evidence>
<keyword evidence="7" id="KW-0653">Protein transport</keyword>
<name>A0A1G7UMY2_9LACT</name>
<dbReference type="InterPro" id="IPR050319">
    <property type="entry name" value="ABC_transp_ATP-bind"/>
</dbReference>
<dbReference type="SUPFAM" id="SSF52540">
    <property type="entry name" value="P-loop containing nucleoside triphosphate hydrolases"/>
    <property type="match status" value="1"/>
</dbReference>
<dbReference type="GO" id="GO:0005886">
    <property type="term" value="C:plasma membrane"/>
    <property type="evidence" value="ECO:0007669"/>
    <property type="project" value="UniProtKB-SubCell"/>
</dbReference>
<dbReference type="SMART" id="SM00382">
    <property type="entry name" value="AAA"/>
    <property type="match status" value="1"/>
</dbReference>
<evidence type="ECO:0000259" key="8">
    <source>
        <dbReference type="PROSITE" id="PS50893"/>
    </source>
</evidence>
<keyword evidence="5 9" id="KW-0067">ATP-binding</keyword>
<comment type="subcellular location">
    <subcellularLocation>
        <location evidence="1">Cell membrane</location>
        <topology evidence="1">Peripheral membrane protein</topology>
    </subcellularLocation>
</comment>
<dbReference type="InterPro" id="IPR017871">
    <property type="entry name" value="ABC_transporter-like_CS"/>
</dbReference>
<evidence type="ECO:0000313" key="9">
    <source>
        <dbReference type="EMBL" id="SDG48837.1"/>
    </source>
</evidence>
<proteinExistence type="inferred from homology"/>
<feature type="domain" description="ABC transporter" evidence="8">
    <location>
        <begin position="9"/>
        <end position="254"/>
    </location>
</feature>
<sequence>MENNREKLVEVNDLEITFGEGKDKFVAVKDATFHVYKGETLSLVGESGSGKTTIGRAINGINKTSGGEILFKGKRINTKLSEKERKELIGDIQMVFQDPSASLNDRATVEYIISEGLYNFNLFESEEDRLQKVENMLTEVGLLPEHMYRYPHEFSGGQRQRIGIARALIMEPELVIADEPISSLDVSVRAQVLNLLRKFQRENGLTYIFIAHDLSVVRYISDRIAVIRNGRILEVAETEELFRNPIHPYTQALLSAVPIPDPELARKVKLKVYNPEMHDYSTDVPKVREVLPEHYIYCNEAEFAEYQKMYH</sequence>
<dbReference type="RefSeq" id="WP_090290359.1">
    <property type="nucleotide sequence ID" value="NZ_FNCK01000011.1"/>
</dbReference>
<dbReference type="InterPro" id="IPR013563">
    <property type="entry name" value="Oligopep_ABC_C"/>
</dbReference>
<evidence type="ECO:0000256" key="3">
    <source>
        <dbReference type="ARBA" id="ARBA00022448"/>
    </source>
</evidence>
<evidence type="ECO:0000256" key="6">
    <source>
        <dbReference type="ARBA" id="ARBA00022856"/>
    </source>
</evidence>
<dbReference type="Pfam" id="PF08352">
    <property type="entry name" value="oligo_HPY"/>
    <property type="match status" value="1"/>
</dbReference>
<dbReference type="STRING" id="120956.SAMN05421791_1114"/>
<dbReference type="GO" id="GO:0015031">
    <property type="term" value="P:protein transport"/>
    <property type="evidence" value="ECO:0007669"/>
    <property type="project" value="UniProtKB-KW"/>
</dbReference>
<dbReference type="GO" id="GO:0015833">
    <property type="term" value="P:peptide transport"/>
    <property type="evidence" value="ECO:0007669"/>
    <property type="project" value="UniProtKB-KW"/>
</dbReference>
<reference evidence="9 10" key="1">
    <citation type="submission" date="2016-10" db="EMBL/GenBank/DDBJ databases">
        <authorList>
            <person name="de Groot N.N."/>
        </authorList>
    </citation>
    <scope>NUCLEOTIDE SEQUENCE [LARGE SCALE GENOMIC DNA]</scope>
    <source>
        <strain evidence="9 10">ATCC BAA-466</strain>
    </source>
</reference>
<dbReference type="Pfam" id="PF00005">
    <property type="entry name" value="ABC_tran"/>
    <property type="match status" value="1"/>
</dbReference>
<dbReference type="PANTHER" id="PTHR43776">
    <property type="entry name" value="TRANSPORT ATP-BINDING PROTEIN"/>
    <property type="match status" value="1"/>
</dbReference>
<dbReference type="GO" id="GO:0055085">
    <property type="term" value="P:transmembrane transport"/>
    <property type="evidence" value="ECO:0007669"/>
    <property type="project" value="UniProtKB-ARBA"/>
</dbReference>
<dbReference type="PROSITE" id="PS00211">
    <property type="entry name" value="ABC_TRANSPORTER_1"/>
    <property type="match status" value="1"/>
</dbReference>
<protein>
    <submittedName>
        <fullName evidence="9">Oligopeptide transport system ATP-binding protein</fullName>
    </submittedName>
</protein>
<evidence type="ECO:0000313" key="10">
    <source>
        <dbReference type="Proteomes" id="UP000199708"/>
    </source>
</evidence>
<keyword evidence="4" id="KW-0547">Nucleotide-binding</keyword>
<dbReference type="InterPro" id="IPR027417">
    <property type="entry name" value="P-loop_NTPase"/>
</dbReference>
<evidence type="ECO:0000256" key="7">
    <source>
        <dbReference type="ARBA" id="ARBA00022927"/>
    </source>
</evidence>
<dbReference type="EMBL" id="FNCK01000011">
    <property type="protein sequence ID" value="SDG48837.1"/>
    <property type="molecule type" value="Genomic_DNA"/>
</dbReference>
<organism evidence="9 10">
    <name type="scientific">Facklamia miroungae</name>
    <dbReference type="NCBI Taxonomy" id="120956"/>
    <lineage>
        <taxon>Bacteria</taxon>
        <taxon>Bacillati</taxon>
        <taxon>Bacillota</taxon>
        <taxon>Bacilli</taxon>
        <taxon>Lactobacillales</taxon>
        <taxon>Aerococcaceae</taxon>
        <taxon>Facklamia</taxon>
    </lineage>
</organism>
<dbReference type="InterPro" id="IPR003593">
    <property type="entry name" value="AAA+_ATPase"/>
</dbReference>
<dbReference type="AlphaFoldDB" id="A0A1G7UMY2"/>
<dbReference type="PANTHER" id="PTHR43776:SF7">
    <property type="entry name" value="D,D-DIPEPTIDE TRANSPORT ATP-BINDING PROTEIN DDPF-RELATED"/>
    <property type="match status" value="1"/>
</dbReference>
<dbReference type="InterPro" id="IPR003439">
    <property type="entry name" value="ABC_transporter-like_ATP-bd"/>
</dbReference>
<evidence type="ECO:0000256" key="5">
    <source>
        <dbReference type="ARBA" id="ARBA00022840"/>
    </source>
</evidence>
<keyword evidence="10" id="KW-1185">Reference proteome</keyword>
<dbReference type="FunFam" id="3.40.50.300:FF:000016">
    <property type="entry name" value="Oligopeptide ABC transporter ATP-binding component"/>
    <property type="match status" value="1"/>
</dbReference>
<dbReference type="CDD" id="cd03257">
    <property type="entry name" value="ABC_NikE_OppD_transporters"/>
    <property type="match status" value="1"/>
</dbReference>
<keyword evidence="3" id="KW-0813">Transport</keyword>
<gene>
    <name evidence="9" type="ORF">SAMN05421791_1114</name>
</gene>
<evidence type="ECO:0000256" key="1">
    <source>
        <dbReference type="ARBA" id="ARBA00004202"/>
    </source>
</evidence>
<keyword evidence="6" id="KW-0571">Peptide transport</keyword>